<protein>
    <submittedName>
        <fullName evidence="2">Uncharacterized protein</fullName>
    </submittedName>
</protein>
<name>A0A9P5GPD8_PENCR</name>
<proteinExistence type="predicted"/>
<keyword evidence="3" id="KW-1185">Reference proteome</keyword>
<evidence type="ECO:0000313" key="3">
    <source>
        <dbReference type="Proteomes" id="UP000701341"/>
    </source>
</evidence>
<dbReference type="EMBL" id="JAAOZQ010000048">
    <property type="protein sequence ID" value="KAF7522974.1"/>
    <property type="molecule type" value="Genomic_DNA"/>
</dbReference>
<dbReference type="Proteomes" id="UP000701341">
    <property type="component" value="Unassembled WGS sequence"/>
</dbReference>
<evidence type="ECO:0000313" key="2">
    <source>
        <dbReference type="EMBL" id="KAF7522974.1"/>
    </source>
</evidence>
<reference evidence="2" key="1">
    <citation type="submission" date="2020-02" db="EMBL/GenBank/DDBJ databases">
        <authorList>
            <person name="Lichtner F.J."/>
        </authorList>
    </citation>
    <scope>NUCLEOTIDE SEQUENCE</scope>
    <source>
        <strain evidence="2">G10</strain>
    </source>
</reference>
<dbReference type="InterPro" id="IPR009003">
    <property type="entry name" value="Peptidase_S1_PA"/>
</dbReference>
<feature type="region of interest" description="Disordered" evidence="1">
    <location>
        <begin position="1"/>
        <end position="36"/>
    </location>
</feature>
<comment type="caution">
    <text evidence="2">The sequence shown here is derived from an EMBL/GenBank/DDBJ whole genome shotgun (WGS) entry which is preliminary data.</text>
</comment>
<dbReference type="AlphaFoldDB" id="A0A9P5GPD8"/>
<gene>
    <name evidence="2" type="ORF">PCG10_006932</name>
</gene>
<evidence type="ECO:0000256" key="1">
    <source>
        <dbReference type="SAM" id="MobiDB-lite"/>
    </source>
</evidence>
<accession>A0A9P5GPD8</accession>
<organism evidence="2 3">
    <name type="scientific">Penicillium crustosum</name>
    <name type="common">Blue mold fungus</name>
    <dbReference type="NCBI Taxonomy" id="36656"/>
    <lineage>
        <taxon>Eukaryota</taxon>
        <taxon>Fungi</taxon>
        <taxon>Dikarya</taxon>
        <taxon>Ascomycota</taxon>
        <taxon>Pezizomycotina</taxon>
        <taxon>Eurotiomycetes</taxon>
        <taxon>Eurotiomycetidae</taxon>
        <taxon>Eurotiales</taxon>
        <taxon>Aspergillaceae</taxon>
        <taxon>Penicillium</taxon>
    </lineage>
</organism>
<dbReference type="SUPFAM" id="SSF50494">
    <property type="entry name" value="Trypsin-like serine proteases"/>
    <property type="match status" value="1"/>
</dbReference>
<sequence length="466" mass="51682">MPPSKLVRNVHQCDPKPQSSTASPQHKAPRASRSTNIFPVPKSDPICRTWPMILRTIVRKMNHTGVCMITCVRRGRSPDPRDSTTTVLVICNSEKPPSHREHSIVKIRELLDSNYLSGVAVNFVRGDFVRGASGLNAEELDRRAIQLPSMPGQSLALNNASGSGTLGGFLELKMPGEAKYRTMALTCFHCVNPRETGLDRALVKRLRVWRQEGIAPDDDMRTELQVQHPSRTAVKEKIKSLKDAIHAIEENEEYVQFSELEGDIESICGRHAAKAFSRMTSTLCELKEFFQDIEAFKQADRGYFGPVYAGSGFRETCSTTPSNLDWALIEVPHDRTPDGNYLKDAPIPEDLDGMPLFIHGQRSGYCKGKKDTLDTAVLSHEIEDGTTITRTTYEHPIRPQSGVQFSQAGDSGSFVFTESYVVVGMLFAGGNSHMMSFFTPIGDVLNDIKTITKAVDVRLKVRPGTS</sequence>